<evidence type="ECO:0000259" key="4">
    <source>
        <dbReference type="PROSITE" id="PS50995"/>
    </source>
</evidence>
<dbReference type="KEGG" id="ssua:FPZ54_13455"/>
<dbReference type="GO" id="GO:0003677">
    <property type="term" value="F:DNA binding"/>
    <property type="evidence" value="ECO:0007669"/>
    <property type="project" value="UniProtKB-KW"/>
</dbReference>
<accession>A0A518RLI8</accession>
<dbReference type="PROSITE" id="PS50995">
    <property type="entry name" value="HTH_MARR_2"/>
    <property type="match status" value="1"/>
</dbReference>
<evidence type="ECO:0000256" key="1">
    <source>
        <dbReference type="ARBA" id="ARBA00023015"/>
    </source>
</evidence>
<dbReference type="PANTHER" id="PTHR33164:SF43">
    <property type="entry name" value="HTH-TYPE TRANSCRIPTIONAL REPRESSOR YETL"/>
    <property type="match status" value="1"/>
</dbReference>
<keyword evidence="2" id="KW-0238">DNA-binding</keyword>
<dbReference type="PANTHER" id="PTHR33164">
    <property type="entry name" value="TRANSCRIPTIONAL REGULATOR, MARR FAMILY"/>
    <property type="match status" value="1"/>
</dbReference>
<dbReference type="EMBL" id="CP042239">
    <property type="protein sequence ID" value="QDX28280.1"/>
    <property type="molecule type" value="Genomic_DNA"/>
</dbReference>
<keyword evidence="3" id="KW-0804">Transcription</keyword>
<organism evidence="5 6">
    <name type="scientific">Sphingomonas suaedae</name>
    <dbReference type="NCBI Taxonomy" id="2599297"/>
    <lineage>
        <taxon>Bacteria</taxon>
        <taxon>Pseudomonadati</taxon>
        <taxon>Pseudomonadota</taxon>
        <taxon>Alphaproteobacteria</taxon>
        <taxon>Sphingomonadales</taxon>
        <taxon>Sphingomonadaceae</taxon>
        <taxon>Sphingomonas</taxon>
    </lineage>
</organism>
<evidence type="ECO:0000313" key="5">
    <source>
        <dbReference type="EMBL" id="QDX28280.1"/>
    </source>
</evidence>
<dbReference type="InterPro" id="IPR000835">
    <property type="entry name" value="HTH_MarR-typ"/>
</dbReference>
<dbReference type="InterPro" id="IPR036388">
    <property type="entry name" value="WH-like_DNA-bd_sf"/>
</dbReference>
<dbReference type="GO" id="GO:0003700">
    <property type="term" value="F:DNA-binding transcription factor activity"/>
    <property type="evidence" value="ECO:0007669"/>
    <property type="project" value="InterPro"/>
</dbReference>
<dbReference type="PROSITE" id="PS01117">
    <property type="entry name" value="HTH_MARR_1"/>
    <property type="match status" value="1"/>
</dbReference>
<dbReference type="GO" id="GO:0006950">
    <property type="term" value="P:response to stress"/>
    <property type="evidence" value="ECO:0007669"/>
    <property type="project" value="TreeGrafter"/>
</dbReference>
<keyword evidence="6" id="KW-1185">Reference proteome</keyword>
<dbReference type="PRINTS" id="PR00598">
    <property type="entry name" value="HTHMARR"/>
</dbReference>
<dbReference type="InterPro" id="IPR039422">
    <property type="entry name" value="MarR/SlyA-like"/>
</dbReference>
<dbReference type="SMART" id="SM00347">
    <property type="entry name" value="HTH_MARR"/>
    <property type="match status" value="1"/>
</dbReference>
<proteinExistence type="predicted"/>
<dbReference type="Gene3D" id="1.10.10.10">
    <property type="entry name" value="Winged helix-like DNA-binding domain superfamily/Winged helix DNA-binding domain"/>
    <property type="match status" value="1"/>
</dbReference>
<dbReference type="AlphaFoldDB" id="A0A518RLI8"/>
<sequence>MISDDIHRSTQSQAREAGPIASALALLAHEPGLSIRTLAAGVSLSHAGAVRLVDRLVAEGLVERRAHSSDGRTRSLYLTRSGAAASVEVLAARDRVIADGLSVLSDAELELLGALSQKVVRARLLGLEHAYQICRLCCEAACIECPISAELRQRARQQQ</sequence>
<reference evidence="5 6" key="1">
    <citation type="submission" date="2019-07" db="EMBL/GenBank/DDBJ databases">
        <title>Sphingomonas alkalisoli sp. nov., isolated from rhizosphere soil of Suaedae salsa.</title>
        <authorList>
            <person name="Zhang H."/>
            <person name="Xu L."/>
            <person name="Zhang J.-X."/>
            <person name="Sun J.-Q."/>
        </authorList>
    </citation>
    <scope>NUCLEOTIDE SEQUENCE [LARGE SCALE GENOMIC DNA]</scope>
    <source>
        <strain evidence="5 6">XS-10</strain>
    </source>
</reference>
<dbReference type="InterPro" id="IPR023187">
    <property type="entry name" value="Tscrpt_reg_MarR-type_CS"/>
</dbReference>
<evidence type="ECO:0000313" key="6">
    <source>
        <dbReference type="Proteomes" id="UP000318055"/>
    </source>
</evidence>
<dbReference type="OrthoDB" id="7875071at2"/>
<dbReference type="SUPFAM" id="SSF46785">
    <property type="entry name" value="Winged helix' DNA-binding domain"/>
    <property type="match status" value="1"/>
</dbReference>
<dbReference type="Proteomes" id="UP000318055">
    <property type="component" value="Chromosome"/>
</dbReference>
<evidence type="ECO:0000256" key="2">
    <source>
        <dbReference type="ARBA" id="ARBA00023125"/>
    </source>
</evidence>
<dbReference type="InterPro" id="IPR036390">
    <property type="entry name" value="WH_DNA-bd_sf"/>
</dbReference>
<gene>
    <name evidence="5" type="ORF">FPZ54_13455</name>
</gene>
<keyword evidence="1" id="KW-0805">Transcription regulation</keyword>
<dbReference type="Pfam" id="PF12802">
    <property type="entry name" value="MarR_2"/>
    <property type="match status" value="1"/>
</dbReference>
<evidence type="ECO:0000256" key="3">
    <source>
        <dbReference type="ARBA" id="ARBA00023163"/>
    </source>
</evidence>
<feature type="domain" description="HTH marR-type" evidence="4">
    <location>
        <begin position="1"/>
        <end position="121"/>
    </location>
</feature>
<protein>
    <submittedName>
        <fullName evidence="5">MarR family transcriptional regulator</fullName>
    </submittedName>
</protein>
<name>A0A518RLI8_9SPHN</name>